<proteinExistence type="predicted"/>
<keyword evidence="2" id="KW-1185">Reference proteome</keyword>
<reference evidence="1 2" key="1">
    <citation type="submission" date="2021-10" db="EMBL/GenBank/DDBJ databases">
        <title>Lutispora strain m25 sp. nov., a thermophilic, non-spore-forming bacterium isolated from a lab-scale methanogenic bioreactor digesting anaerobic sludge.</title>
        <authorList>
            <person name="El Houari A."/>
            <person name="Mcdonald J."/>
        </authorList>
    </citation>
    <scope>NUCLEOTIDE SEQUENCE [LARGE SCALE GENOMIC DNA]</scope>
    <source>
        <strain evidence="2">m25</strain>
    </source>
</reference>
<name>A0ABT1NKQ5_9FIRM</name>
<organism evidence="1 2">
    <name type="scientific">Lutispora saccharofermentans</name>
    <dbReference type="NCBI Taxonomy" id="3024236"/>
    <lineage>
        <taxon>Bacteria</taxon>
        <taxon>Bacillati</taxon>
        <taxon>Bacillota</taxon>
        <taxon>Clostridia</taxon>
        <taxon>Lutisporales</taxon>
        <taxon>Lutisporaceae</taxon>
        <taxon>Lutispora</taxon>
    </lineage>
</organism>
<evidence type="ECO:0000313" key="2">
    <source>
        <dbReference type="Proteomes" id="UP001651880"/>
    </source>
</evidence>
<comment type="caution">
    <text evidence="1">The sequence shown here is derived from an EMBL/GenBank/DDBJ whole genome shotgun (WGS) entry which is preliminary data.</text>
</comment>
<sequence length="93" mass="10817">MNKFNKVTEIIDSAKSLDSEFEDILELSKTCKFSNCTHTTEPECSVKKAISEGTLSIERFNDYYATKEESQYVSKKKNKTKAIDYMKKLKLFR</sequence>
<dbReference type="EMBL" id="JAJEKE010000014">
    <property type="protein sequence ID" value="MCQ1530718.1"/>
    <property type="molecule type" value="Genomic_DNA"/>
</dbReference>
<dbReference type="Gene3D" id="1.10.40.50">
    <property type="entry name" value="Probable gtpase engc, domain 3"/>
    <property type="match status" value="1"/>
</dbReference>
<evidence type="ECO:0008006" key="3">
    <source>
        <dbReference type="Google" id="ProtNLM"/>
    </source>
</evidence>
<accession>A0ABT1NKQ5</accession>
<gene>
    <name evidence="1" type="ORF">LJD61_14340</name>
</gene>
<evidence type="ECO:0000313" key="1">
    <source>
        <dbReference type="EMBL" id="MCQ1530718.1"/>
    </source>
</evidence>
<dbReference type="Proteomes" id="UP001651880">
    <property type="component" value="Unassembled WGS sequence"/>
</dbReference>
<protein>
    <recommendedName>
        <fullName evidence="3">Ribosome biogenesis GTPase</fullName>
    </recommendedName>
</protein>